<dbReference type="SUPFAM" id="SSF54211">
    <property type="entry name" value="Ribosomal protein S5 domain 2-like"/>
    <property type="match status" value="2"/>
</dbReference>
<comment type="subcellular location">
    <subcellularLocation>
        <location evidence="6 7">Cytoplasm</location>
    </subcellularLocation>
</comment>
<evidence type="ECO:0000256" key="1">
    <source>
        <dbReference type="ARBA" id="ARBA00005047"/>
    </source>
</evidence>
<dbReference type="Gene3D" id="3.30.230.40">
    <property type="entry name" value="Imidazole glycerol phosphate dehydratase, domain 1"/>
    <property type="match status" value="2"/>
</dbReference>
<gene>
    <name evidence="6 8" type="primary">hisB</name>
    <name evidence="8" type="ORF">IPN02_19220</name>
</gene>
<evidence type="ECO:0000256" key="2">
    <source>
        <dbReference type="ARBA" id="ARBA00016664"/>
    </source>
</evidence>
<dbReference type="Pfam" id="PF00475">
    <property type="entry name" value="IGPD"/>
    <property type="match status" value="1"/>
</dbReference>
<dbReference type="GO" id="GO:0000105">
    <property type="term" value="P:L-histidine biosynthetic process"/>
    <property type="evidence" value="ECO:0007669"/>
    <property type="project" value="UniProtKB-UniRule"/>
</dbReference>
<dbReference type="InterPro" id="IPR000807">
    <property type="entry name" value="ImidazoleglycerolP_deHydtase"/>
</dbReference>
<dbReference type="GO" id="GO:0004424">
    <property type="term" value="F:imidazoleglycerol-phosphate dehydratase activity"/>
    <property type="evidence" value="ECO:0007669"/>
    <property type="project" value="UniProtKB-UniRule"/>
</dbReference>
<comment type="similarity">
    <text evidence="6 7">Belongs to the imidazoleglycerol-phosphate dehydratase family.</text>
</comment>
<organism evidence="8 9">
    <name type="scientific">Candidatus Neomicrothrix subdominans</name>
    <dbReference type="NCBI Taxonomy" id="2954438"/>
    <lineage>
        <taxon>Bacteria</taxon>
        <taxon>Bacillati</taxon>
        <taxon>Actinomycetota</taxon>
        <taxon>Acidimicrobiia</taxon>
        <taxon>Acidimicrobiales</taxon>
        <taxon>Microthrixaceae</taxon>
        <taxon>Candidatus Neomicrothrix</taxon>
    </lineage>
</organism>
<keyword evidence="3 6" id="KW-0028">Amino-acid biosynthesis</keyword>
<evidence type="ECO:0000256" key="4">
    <source>
        <dbReference type="ARBA" id="ARBA00023102"/>
    </source>
</evidence>
<dbReference type="InterPro" id="IPR020565">
    <property type="entry name" value="ImidazoleglycerP_deHydtase_CS"/>
</dbReference>
<keyword evidence="6" id="KW-0963">Cytoplasm</keyword>
<dbReference type="PANTHER" id="PTHR23133:SF2">
    <property type="entry name" value="IMIDAZOLEGLYCEROL-PHOSPHATE DEHYDRATASE"/>
    <property type="match status" value="1"/>
</dbReference>
<dbReference type="EC" id="4.2.1.19" evidence="6 7"/>
<name>A0A936TEP0_9ACTN</name>
<dbReference type="NCBIfam" id="NF002111">
    <property type="entry name" value="PRK00951.2-1"/>
    <property type="match status" value="1"/>
</dbReference>
<dbReference type="PANTHER" id="PTHR23133">
    <property type="entry name" value="IMIDAZOLEGLYCEROL-PHOSPHATE DEHYDRATASE HIS7"/>
    <property type="match status" value="1"/>
</dbReference>
<dbReference type="FunFam" id="3.30.230.40:FF:000001">
    <property type="entry name" value="Imidazoleglycerol-phosphate dehydratase HisB"/>
    <property type="match status" value="1"/>
</dbReference>
<proteinExistence type="inferred from homology"/>
<dbReference type="CDD" id="cd07914">
    <property type="entry name" value="IGPD"/>
    <property type="match status" value="1"/>
</dbReference>
<reference evidence="8 9" key="1">
    <citation type="submission" date="2020-10" db="EMBL/GenBank/DDBJ databases">
        <title>Connecting structure to function with the recovery of over 1000 high-quality activated sludge metagenome-assembled genomes encoding full-length rRNA genes using long-read sequencing.</title>
        <authorList>
            <person name="Singleton C.M."/>
            <person name="Petriglieri F."/>
            <person name="Kristensen J.M."/>
            <person name="Kirkegaard R.H."/>
            <person name="Michaelsen T.Y."/>
            <person name="Andersen M.H."/>
            <person name="Karst S.M."/>
            <person name="Dueholm M.S."/>
            <person name="Nielsen P.H."/>
            <person name="Albertsen M."/>
        </authorList>
    </citation>
    <scope>NUCLEOTIDE SEQUENCE [LARGE SCALE GENOMIC DNA]</scope>
    <source>
        <strain evidence="8">Lyne_18-Q3-R50-59_MAXAC.006</strain>
    </source>
</reference>
<dbReference type="InterPro" id="IPR038494">
    <property type="entry name" value="IGPD_sf"/>
</dbReference>
<comment type="pathway">
    <text evidence="1 6 7">Amino-acid biosynthesis; L-histidine biosynthesis; L-histidine from 5-phospho-alpha-D-ribose 1-diphosphate: step 6/9.</text>
</comment>
<evidence type="ECO:0000256" key="5">
    <source>
        <dbReference type="ARBA" id="ARBA00023239"/>
    </source>
</evidence>
<dbReference type="EMBL" id="JADJZA010000011">
    <property type="protein sequence ID" value="MBK9298916.1"/>
    <property type="molecule type" value="Genomic_DNA"/>
</dbReference>
<dbReference type="PROSITE" id="PS00955">
    <property type="entry name" value="IGP_DEHYDRATASE_2"/>
    <property type="match status" value="1"/>
</dbReference>
<dbReference type="AlphaFoldDB" id="A0A936TEP0"/>
<keyword evidence="4 6" id="KW-0368">Histidine biosynthesis</keyword>
<keyword evidence="5 6" id="KW-0456">Lyase</keyword>
<dbReference type="HAMAP" id="MF_00076">
    <property type="entry name" value="HisB"/>
    <property type="match status" value="1"/>
</dbReference>
<dbReference type="GO" id="GO:0005737">
    <property type="term" value="C:cytoplasm"/>
    <property type="evidence" value="ECO:0007669"/>
    <property type="project" value="UniProtKB-SubCell"/>
</dbReference>
<sequence length="207" mass="22112">MTSDRPEGRTGTRRRTTAETDIAIAIDLDGAGTVEVSTGLPFFDHMLDQIGRHGGFDLEVKATGDLHVDSHHTVEDVGIALGEAFRDALGDKAGVRRFASGLYPLDEALIEVALDLSGRPFVVVDLPVNEALPLGNPPFNPQMAEHFLVSFATSAAITLHVTKRAGTNTHHLIEATFKGLARTLRDAVRVDGEGVPSTKGTLSPPTR</sequence>
<evidence type="ECO:0000256" key="6">
    <source>
        <dbReference type="HAMAP-Rule" id="MF_00076"/>
    </source>
</evidence>
<comment type="catalytic activity">
    <reaction evidence="6 7">
        <text>D-erythro-1-(imidazol-4-yl)glycerol 3-phosphate = 3-(imidazol-4-yl)-2-oxopropyl phosphate + H2O</text>
        <dbReference type="Rhea" id="RHEA:11040"/>
        <dbReference type="ChEBI" id="CHEBI:15377"/>
        <dbReference type="ChEBI" id="CHEBI:57766"/>
        <dbReference type="ChEBI" id="CHEBI:58278"/>
        <dbReference type="EC" id="4.2.1.19"/>
    </reaction>
</comment>
<evidence type="ECO:0000313" key="8">
    <source>
        <dbReference type="EMBL" id="MBK9298916.1"/>
    </source>
</evidence>
<dbReference type="FunFam" id="3.30.230.40:FF:000003">
    <property type="entry name" value="Imidazoleglycerol-phosphate dehydratase HisB"/>
    <property type="match status" value="1"/>
</dbReference>
<dbReference type="NCBIfam" id="NF002114">
    <property type="entry name" value="PRK00951.2-4"/>
    <property type="match status" value="1"/>
</dbReference>
<dbReference type="PROSITE" id="PS00954">
    <property type="entry name" value="IGP_DEHYDRATASE_1"/>
    <property type="match status" value="1"/>
</dbReference>
<evidence type="ECO:0000256" key="7">
    <source>
        <dbReference type="RuleBase" id="RU000599"/>
    </source>
</evidence>
<evidence type="ECO:0000256" key="3">
    <source>
        <dbReference type="ARBA" id="ARBA00022605"/>
    </source>
</evidence>
<protein>
    <recommendedName>
        <fullName evidence="2 6">Imidazoleglycerol-phosphate dehydratase</fullName>
        <shortName evidence="6">IGPD</shortName>
        <ecNumber evidence="6 7">4.2.1.19</ecNumber>
    </recommendedName>
</protein>
<accession>A0A936TEP0</accession>
<dbReference type="Proteomes" id="UP000727993">
    <property type="component" value="Unassembled WGS sequence"/>
</dbReference>
<dbReference type="InterPro" id="IPR020568">
    <property type="entry name" value="Ribosomal_Su5_D2-typ_SF"/>
</dbReference>
<comment type="caution">
    <text evidence="8">The sequence shown here is derived from an EMBL/GenBank/DDBJ whole genome shotgun (WGS) entry which is preliminary data.</text>
</comment>
<evidence type="ECO:0000313" key="9">
    <source>
        <dbReference type="Proteomes" id="UP000727993"/>
    </source>
</evidence>